<sequence length="358" mass="38852">MTHELSRYLALAGLRGIGLRRKLALLEAMPLDLIWQQAAQARVPGLSTYQCQQLLTPSENITSALAWYAEADDHHILTLADPRYPLALRAIEDPPLVLFVQGNLDSLNQPSIAMVGSRNAPPPSLDLAQEWAAQLAQMGLGVISGLAIGIDGASHRGALEHGQTVAVLGCGLRHCYPKRHDQLAAQIRKQGALVSEFWPQQTVRAQHFPQRNRIVSGLSYGVLVVAAAKRSGSLITARLAAEQGREVFAVPGSVRDPHAAGCHYLVQQGAKLVTSPVDLVEELCPQWQAEPPSVQPEVTSKLPHPGLLDSVGYETTPVDLVVQRSQLPVAEVLERLIELELDGWVQAVPGGYMRLRGR</sequence>
<evidence type="ECO:0000259" key="3">
    <source>
        <dbReference type="Pfam" id="PF17782"/>
    </source>
</evidence>
<evidence type="ECO:0000313" key="5">
    <source>
        <dbReference type="Proteomes" id="UP001501600"/>
    </source>
</evidence>
<feature type="domain" description="DprA winged helix" evidence="3">
    <location>
        <begin position="292"/>
        <end position="351"/>
    </location>
</feature>
<dbReference type="Proteomes" id="UP001501600">
    <property type="component" value="Unassembled WGS sequence"/>
</dbReference>
<organism evidence="4 5">
    <name type="scientific">Ferrimonas gelatinilytica</name>
    <dbReference type="NCBI Taxonomy" id="1255257"/>
    <lineage>
        <taxon>Bacteria</taxon>
        <taxon>Pseudomonadati</taxon>
        <taxon>Pseudomonadota</taxon>
        <taxon>Gammaproteobacteria</taxon>
        <taxon>Alteromonadales</taxon>
        <taxon>Ferrimonadaceae</taxon>
        <taxon>Ferrimonas</taxon>
    </lineage>
</organism>
<comment type="caution">
    <text evidence="4">The sequence shown here is derived from an EMBL/GenBank/DDBJ whole genome shotgun (WGS) entry which is preliminary data.</text>
</comment>
<dbReference type="InterPro" id="IPR057666">
    <property type="entry name" value="DrpA_SLOG"/>
</dbReference>
<dbReference type="InterPro" id="IPR041614">
    <property type="entry name" value="DprA_WH"/>
</dbReference>
<reference evidence="5" key="1">
    <citation type="journal article" date="2019" name="Int. J. Syst. Evol. Microbiol.">
        <title>The Global Catalogue of Microorganisms (GCM) 10K type strain sequencing project: providing services to taxonomists for standard genome sequencing and annotation.</title>
        <authorList>
            <consortium name="The Broad Institute Genomics Platform"/>
            <consortium name="The Broad Institute Genome Sequencing Center for Infectious Disease"/>
            <person name="Wu L."/>
            <person name="Ma J."/>
        </authorList>
    </citation>
    <scope>NUCLEOTIDE SEQUENCE [LARGE SCALE GENOMIC DNA]</scope>
    <source>
        <strain evidence="5">JCM 18720</strain>
    </source>
</reference>
<feature type="domain" description="Smf/DprA SLOG" evidence="2">
    <location>
        <begin position="76"/>
        <end position="283"/>
    </location>
</feature>
<dbReference type="Pfam" id="PF17782">
    <property type="entry name" value="WHD_DprA"/>
    <property type="match status" value="1"/>
</dbReference>
<accession>A0ABP9SDV0</accession>
<dbReference type="EMBL" id="BAABLF010000027">
    <property type="protein sequence ID" value="GAA5193957.1"/>
    <property type="molecule type" value="Genomic_DNA"/>
</dbReference>
<proteinExistence type="inferred from homology"/>
<dbReference type="PANTHER" id="PTHR43022:SF1">
    <property type="entry name" value="PROTEIN SMF"/>
    <property type="match status" value="1"/>
</dbReference>
<dbReference type="Gene3D" id="3.40.50.450">
    <property type="match status" value="1"/>
</dbReference>
<dbReference type="InterPro" id="IPR036388">
    <property type="entry name" value="WH-like_DNA-bd_sf"/>
</dbReference>
<dbReference type="Pfam" id="PF02481">
    <property type="entry name" value="DNA_processg_A"/>
    <property type="match status" value="1"/>
</dbReference>
<name>A0ABP9SDV0_9GAMM</name>
<dbReference type="NCBIfam" id="TIGR00732">
    <property type="entry name" value="dprA"/>
    <property type="match status" value="1"/>
</dbReference>
<gene>
    <name evidence="4" type="primary">dprA</name>
    <name evidence="4" type="ORF">GCM10025772_25910</name>
</gene>
<evidence type="ECO:0000313" key="4">
    <source>
        <dbReference type="EMBL" id="GAA5193957.1"/>
    </source>
</evidence>
<evidence type="ECO:0000259" key="2">
    <source>
        <dbReference type="Pfam" id="PF02481"/>
    </source>
</evidence>
<comment type="similarity">
    <text evidence="1">Belongs to the DprA/Smf family.</text>
</comment>
<dbReference type="SUPFAM" id="SSF102405">
    <property type="entry name" value="MCP/YpsA-like"/>
    <property type="match status" value="1"/>
</dbReference>
<dbReference type="PANTHER" id="PTHR43022">
    <property type="entry name" value="PROTEIN SMF"/>
    <property type="match status" value="1"/>
</dbReference>
<keyword evidence="5" id="KW-1185">Reference proteome</keyword>
<dbReference type="InterPro" id="IPR003488">
    <property type="entry name" value="DprA"/>
</dbReference>
<dbReference type="Gene3D" id="1.10.10.10">
    <property type="entry name" value="Winged helix-like DNA-binding domain superfamily/Winged helix DNA-binding domain"/>
    <property type="match status" value="1"/>
</dbReference>
<protein>
    <submittedName>
        <fullName evidence="4">DNA-processing protein DprA</fullName>
    </submittedName>
</protein>
<evidence type="ECO:0000256" key="1">
    <source>
        <dbReference type="ARBA" id="ARBA00006525"/>
    </source>
</evidence>